<evidence type="ECO:0000256" key="12">
    <source>
        <dbReference type="ARBA" id="ARBA00023239"/>
    </source>
</evidence>
<reference evidence="19 20" key="1">
    <citation type="journal article" date="2016" name="Nat. Commun.">
        <title>Thousands of microbial genomes shed light on interconnected biogeochemical processes in an aquifer system.</title>
        <authorList>
            <person name="Anantharaman K."/>
            <person name="Brown C.T."/>
            <person name="Hug L.A."/>
            <person name="Sharon I."/>
            <person name="Castelle C.J."/>
            <person name="Probst A.J."/>
            <person name="Thomas B.C."/>
            <person name="Singh A."/>
            <person name="Wilkins M.J."/>
            <person name="Karaoz U."/>
            <person name="Brodie E.L."/>
            <person name="Williams K.H."/>
            <person name="Hubbard S.S."/>
            <person name="Banfield J.F."/>
        </authorList>
    </citation>
    <scope>NUCLEOTIDE SEQUENCE [LARGE SCALE GENOMIC DNA]</scope>
</reference>
<dbReference type="InterPro" id="IPR000214">
    <property type="entry name" value="Znf_DNA_glyclase/AP_lyase"/>
</dbReference>
<comment type="cofactor">
    <cofactor evidence="2">
        <name>Zn(2+)</name>
        <dbReference type="ChEBI" id="CHEBI:29105"/>
    </cofactor>
</comment>
<dbReference type="PANTHER" id="PTHR22993">
    <property type="entry name" value="FORMAMIDOPYRIMIDINE-DNA GLYCOSYLASE"/>
    <property type="match status" value="1"/>
</dbReference>
<dbReference type="Gene3D" id="1.10.8.50">
    <property type="match status" value="1"/>
</dbReference>
<evidence type="ECO:0000256" key="5">
    <source>
        <dbReference type="ARBA" id="ARBA00022723"/>
    </source>
</evidence>
<keyword evidence="6" id="KW-0227">DNA damage</keyword>
<keyword evidence="8" id="KW-0378">Hydrolase</keyword>
<evidence type="ECO:0000256" key="7">
    <source>
        <dbReference type="ARBA" id="ARBA00022771"/>
    </source>
</evidence>
<evidence type="ECO:0000313" key="19">
    <source>
        <dbReference type="EMBL" id="OGM59974.1"/>
    </source>
</evidence>
<organism evidence="19 20">
    <name type="scientific">Candidatus Woesebacteria bacterium RIFCSPLOWO2_01_FULL_39_10b</name>
    <dbReference type="NCBI Taxonomy" id="1802517"/>
    <lineage>
        <taxon>Bacteria</taxon>
        <taxon>Candidatus Woeseibacteriota</taxon>
    </lineage>
</organism>
<dbReference type="Pfam" id="PF06827">
    <property type="entry name" value="zf-FPG_IleRS"/>
    <property type="match status" value="1"/>
</dbReference>
<feature type="domain" description="Formamidopyrimidine-DNA glycosylase catalytic" evidence="18">
    <location>
        <begin position="2"/>
        <end position="122"/>
    </location>
</feature>
<keyword evidence="12" id="KW-0456">Lyase</keyword>
<dbReference type="Gene3D" id="3.20.190.10">
    <property type="entry name" value="MutM-like, N-terminal"/>
    <property type="match status" value="1"/>
</dbReference>
<evidence type="ECO:0000256" key="9">
    <source>
        <dbReference type="ARBA" id="ARBA00022833"/>
    </source>
</evidence>
<evidence type="ECO:0000259" key="17">
    <source>
        <dbReference type="PROSITE" id="PS51066"/>
    </source>
</evidence>
<evidence type="ECO:0000256" key="11">
    <source>
        <dbReference type="ARBA" id="ARBA00023204"/>
    </source>
</evidence>
<evidence type="ECO:0000256" key="8">
    <source>
        <dbReference type="ARBA" id="ARBA00022801"/>
    </source>
</evidence>
<dbReference type="InterPro" id="IPR015886">
    <property type="entry name" value="H2TH_FPG"/>
</dbReference>
<evidence type="ECO:0000256" key="13">
    <source>
        <dbReference type="ARBA" id="ARBA00023268"/>
    </source>
</evidence>
<evidence type="ECO:0000256" key="6">
    <source>
        <dbReference type="ARBA" id="ARBA00022763"/>
    </source>
</evidence>
<evidence type="ECO:0000256" key="16">
    <source>
        <dbReference type="PROSITE-ProRule" id="PRU00391"/>
    </source>
</evidence>
<dbReference type="SMART" id="SM00898">
    <property type="entry name" value="Fapy_DNA_glyco"/>
    <property type="match status" value="1"/>
</dbReference>
<evidence type="ECO:0000256" key="2">
    <source>
        <dbReference type="ARBA" id="ARBA00001947"/>
    </source>
</evidence>
<dbReference type="SUPFAM" id="SSF81624">
    <property type="entry name" value="N-terminal domain of MutM-like DNA repair proteins"/>
    <property type="match status" value="1"/>
</dbReference>
<keyword evidence="10" id="KW-0238">DNA-binding</keyword>
<dbReference type="SUPFAM" id="SSF57716">
    <property type="entry name" value="Glucocorticoid receptor-like (DNA-binding domain)"/>
    <property type="match status" value="1"/>
</dbReference>
<dbReference type="AlphaFoldDB" id="A0A1F8B7F8"/>
<evidence type="ECO:0000256" key="15">
    <source>
        <dbReference type="ARBA" id="ARBA00044632"/>
    </source>
</evidence>
<accession>A0A1F8B7F8</accession>
<dbReference type="PROSITE" id="PS51068">
    <property type="entry name" value="FPG_CAT"/>
    <property type="match status" value="1"/>
</dbReference>
<dbReference type="GO" id="GO:0008270">
    <property type="term" value="F:zinc ion binding"/>
    <property type="evidence" value="ECO:0007669"/>
    <property type="project" value="UniProtKB-KW"/>
</dbReference>
<dbReference type="Pfam" id="PF06831">
    <property type="entry name" value="H2TH"/>
    <property type="match status" value="1"/>
</dbReference>
<dbReference type="PROSITE" id="PS01242">
    <property type="entry name" value="ZF_FPG_1"/>
    <property type="match status" value="1"/>
</dbReference>
<dbReference type="EMBL" id="MGHD01000010">
    <property type="protein sequence ID" value="OGM59974.1"/>
    <property type="molecule type" value="Genomic_DNA"/>
</dbReference>
<dbReference type="GO" id="GO:0006284">
    <property type="term" value="P:base-excision repair"/>
    <property type="evidence" value="ECO:0007669"/>
    <property type="project" value="InterPro"/>
</dbReference>
<evidence type="ECO:0000256" key="4">
    <source>
        <dbReference type="ARBA" id="ARBA00011245"/>
    </source>
</evidence>
<dbReference type="STRING" id="1802517.A2892_03690"/>
<keyword evidence="7 16" id="KW-0863">Zinc-finger</keyword>
<keyword evidence="11" id="KW-0234">DNA repair</keyword>
<dbReference type="InterPro" id="IPR010663">
    <property type="entry name" value="Znf_FPG/IleRS"/>
</dbReference>
<dbReference type="GO" id="GO:0034039">
    <property type="term" value="F:8-oxo-7,8-dihydroguanine DNA N-glycosylase activity"/>
    <property type="evidence" value="ECO:0007669"/>
    <property type="project" value="TreeGrafter"/>
</dbReference>
<evidence type="ECO:0000259" key="18">
    <source>
        <dbReference type="PROSITE" id="PS51068"/>
    </source>
</evidence>
<sequence>MPELPEVESIKLQLQKYLVGHTIRSVEIRNTKYAIRDTDVVGEKIKDIRRFAKVLSIDLSNSYSIVVHLKLTGQLIYRGPNLKKVPNLSSKVVGGLPGKHTHIIFKLDHDGKFYYNDVRLFGWIRVIRTDEIEKTDFIGKLGPEPFKDLTLNKFKNIASKSSRSIKTLLMDQEKIGGVGNIYANDALWLARVHPGKLSRQLSDEEVRRLYDAIEEVLRQGLKYGGASELAYVTPDGREGNYQDHTLVYDQKGTPCKRCKSKIKKIKLSGRGTYFCPKCQN</sequence>
<dbReference type="CDD" id="cd08966">
    <property type="entry name" value="EcFpg-like_N"/>
    <property type="match status" value="1"/>
</dbReference>
<comment type="similarity">
    <text evidence="3">Belongs to the FPG family.</text>
</comment>
<comment type="catalytic activity">
    <reaction evidence="15">
        <text>2'-deoxyribonucleotide-(2'-deoxyribose 5'-phosphate)-2'-deoxyribonucleotide-DNA = a 3'-end 2'-deoxyribonucleotide-(2,3-dehydro-2,3-deoxyribose 5'-phosphate)-DNA + a 5'-end 5'-phospho-2'-deoxyribonucleoside-DNA + H(+)</text>
        <dbReference type="Rhea" id="RHEA:66592"/>
        <dbReference type="Rhea" id="RHEA-COMP:13180"/>
        <dbReference type="Rhea" id="RHEA-COMP:16897"/>
        <dbReference type="Rhea" id="RHEA-COMP:17067"/>
        <dbReference type="ChEBI" id="CHEBI:15378"/>
        <dbReference type="ChEBI" id="CHEBI:136412"/>
        <dbReference type="ChEBI" id="CHEBI:157695"/>
        <dbReference type="ChEBI" id="CHEBI:167181"/>
        <dbReference type="EC" id="4.2.99.18"/>
    </reaction>
</comment>
<dbReference type="SUPFAM" id="SSF46946">
    <property type="entry name" value="S13-like H2TH domain"/>
    <property type="match status" value="1"/>
</dbReference>
<dbReference type="InterPro" id="IPR035937">
    <property type="entry name" value="FPG_N"/>
</dbReference>
<dbReference type="GO" id="GO:0003684">
    <property type="term" value="F:damaged DNA binding"/>
    <property type="evidence" value="ECO:0007669"/>
    <property type="project" value="InterPro"/>
</dbReference>
<comment type="catalytic activity">
    <reaction evidence="1">
        <text>Hydrolysis of DNA containing ring-opened 7-methylguanine residues, releasing 2,6-diamino-4-hydroxy-5-(N-methyl)formamidopyrimidine.</text>
        <dbReference type="EC" id="3.2.2.23"/>
    </reaction>
</comment>
<proteinExistence type="inferred from homology"/>
<dbReference type="Pfam" id="PF01149">
    <property type="entry name" value="Fapy_DNA_glyco"/>
    <property type="match status" value="1"/>
</dbReference>
<keyword evidence="13" id="KW-0511">Multifunctional enzyme</keyword>
<keyword evidence="5" id="KW-0479">Metal-binding</keyword>
<dbReference type="NCBIfam" id="NF002211">
    <property type="entry name" value="PRK01103.1"/>
    <property type="match status" value="1"/>
</dbReference>
<evidence type="ECO:0000256" key="10">
    <source>
        <dbReference type="ARBA" id="ARBA00023125"/>
    </source>
</evidence>
<evidence type="ECO:0000256" key="1">
    <source>
        <dbReference type="ARBA" id="ARBA00001668"/>
    </source>
</evidence>
<evidence type="ECO:0000256" key="14">
    <source>
        <dbReference type="ARBA" id="ARBA00023295"/>
    </source>
</evidence>
<dbReference type="InterPro" id="IPR020629">
    <property type="entry name" value="FPG_Glyclase"/>
</dbReference>
<keyword evidence="14" id="KW-0326">Glycosidase</keyword>
<dbReference type="NCBIfam" id="TIGR00577">
    <property type="entry name" value="fpg"/>
    <property type="match status" value="1"/>
</dbReference>
<dbReference type="FunFam" id="1.10.8.50:FF:000003">
    <property type="entry name" value="Formamidopyrimidine-DNA glycosylase"/>
    <property type="match status" value="1"/>
</dbReference>
<comment type="caution">
    <text evidence="19">The sequence shown here is derived from an EMBL/GenBank/DDBJ whole genome shotgun (WGS) entry which is preliminary data.</text>
</comment>
<dbReference type="InterPro" id="IPR012319">
    <property type="entry name" value="FPG_cat"/>
</dbReference>
<dbReference type="SMART" id="SM01232">
    <property type="entry name" value="H2TH"/>
    <property type="match status" value="1"/>
</dbReference>
<gene>
    <name evidence="19" type="ORF">A2892_03690</name>
</gene>
<evidence type="ECO:0000256" key="3">
    <source>
        <dbReference type="ARBA" id="ARBA00009409"/>
    </source>
</evidence>
<dbReference type="GO" id="GO:0140078">
    <property type="term" value="F:class I DNA-(apurinic or apyrimidinic site) endonuclease activity"/>
    <property type="evidence" value="ECO:0007669"/>
    <property type="project" value="UniProtKB-EC"/>
</dbReference>
<evidence type="ECO:0000313" key="20">
    <source>
        <dbReference type="Proteomes" id="UP000176404"/>
    </source>
</evidence>
<dbReference type="PROSITE" id="PS51066">
    <property type="entry name" value="ZF_FPG_2"/>
    <property type="match status" value="1"/>
</dbReference>
<name>A0A1F8B7F8_9BACT</name>
<keyword evidence="9" id="KW-0862">Zinc</keyword>
<comment type="subunit">
    <text evidence="4">Monomer.</text>
</comment>
<dbReference type="InterPro" id="IPR015887">
    <property type="entry name" value="DNA_glyclase_Znf_dom_DNA_BS"/>
</dbReference>
<dbReference type="PANTHER" id="PTHR22993:SF9">
    <property type="entry name" value="FORMAMIDOPYRIMIDINE-DNA GLYCOSYLASE"/>
    <property type="match status" value="1"/>
</dbReference>
<feature type="domain" description="FPG-type" evidence="17">
    <location>
        <begin position="246"/>
        <end position="280"/>
    </location>
</feature>
<dbReference type="InterPro" id="IPR010979">
    <property type="entry name" value="Ribosomal_uS13-like_H2TH"/>
</dbReference>
<dbReference type="Proteomes" id="UP000176404">
    <property type="component" value="Unassembled WGS sequence"/>
</dbReference>
<protein>
    <submittedName>
        <fullName evidence="19">DNA-formamidopyrimidine glycosylase</fullName>
    </submittedName>
</protein>